<dbReference type="InterPro" id="IPR029032">
    <property type="entry name" value="AhpD-like"/>
</dbReference>
<protein>
    <recommendedName>
        <fullName evidence="3">Carboxymuconolactone decarboxylase-like domain-containing protein</fullName>
    </recommendedName>
</protein>
<dbReference type="RefSeq" id="XP_018033612.1">
    <property type="nucleotide sequence ID" value="XM_018187982.1"/>
</dbReference>
<gene>
    <name evidence="1" type="ORF">CC84DRAFT_963765</name>
</gene>
<dbReference type="Proteomes" id="UP000077069">
    <property type="component" value="Unassembled WGS sequence"/>
</dbReference>
<evidence type="ECO:0000313" key="2">
    <source>
        <dbReference type="Proteomes" id="UP000077069"/>
    </source>
</evidence>
<dbReference type="STRING" id="1460663.A0A177C912"/>
<dbReference type="EMBL" id="KV441555">
    <property type="protein sequence ID" value="OAG03247.1"/>
    <property type="molecule type" value="Genomic_DNA"/>
</dbReference>
<evidence type="ECO:0008006" key="3">
    <source>
        <dbReference type="Google" id="ProtNLM"/>
    </source>
</evidence>
<dbReference type="GeneID" id="28771468"/>
<dbReference type="PANTHER" id="PTHR34846:SF11">
    <property type="entry name" value="4-CARBOXYMUCONOLACTONE DECARBOXYLASE FAMILY PROTEIN (AFU_ORTHOLOGUE AFUA_6G11590)"/>
    <property type="match status" value="1"/>
</dbReference>
<dbReference type="PANTHER" id="PTHR34846">
    <property type="entry name" value="4-CARBOXYMUCONOLACTONE DECARBOXYLASE FAMILY PROTEIN (AFU_ORTHOLOGUE AFUA_6G11590)"/>
    <property type="match status" value="1"/>
</dbReference>
<evidence type="ECO:0000313" key="1">
    <source>
        <dbReference type="EMBL" id="OAG03247.1"/>
    </source>
</evidence>
<reference evidence="1 2" key="1">
    <citation type="submission" date="2016-05" db="EMBL/GenBank/DDBJ databases">
        <title>Comparative analysis of secretome profiles of manganese(II)-oxidizing ascomycete fungi.</title>
        <authorList>
            <consortium name="DOE Joint Genome Institute"/>
            <person name="Zeiner C.A."/>
            <person name="Purvine S.O."/>
            <person name="Zink E.M."/>
            <person name="Wu S."/>
            <person name="Pasa-Tolic L."/>
            <person name="Chaput D.L."/>
            <person name="Haridas S."/>
            <person name="Grigoriev I.V."/>
            <person name="Santelli C.M."/>
            <person name="Hansel C.M."/>
        </authorList>
    </citation>
    <scope>NUCLEOTIDE SEQUENCE [LARGE SCALE GENOMIC DNA]</scope>
    <source>
        <strain evidence="1 2">AP3s5-JAC2a</strain>
    </source>
</reference>
<proteinExistence type="predicted"/>
<dbReference type="Gene3D" id="1.20.1290.10">
    <property type="entry name" value="AhpD-like"/>
    <property type="match status" value="1"/>
</dbReference>
<dbReference type="AlphaFoldDB" id="A0A177C912"/>
<name>A0A177C912_9PLEO</name>
<keyword evidence="2" id="KW-1185">Reference proteome</keyword>
<sequence>MDSERIPAATRFPTVPPASLSAAQKPVHDHVTSVSQYVFGDNPPFAWADGEGSLIGPYTSMLYAPTIGTAFFDHAIKVGTDQRLPIRVKEIAILAVGGHFQAAYENYAHARLAKLCGLSDEQVASALAGRDPIQGLADAEITAYRLALAMVSGKGPVSEEIWSQVRRYFGQEESAVLVFLISSYAYIAMVLNAGAVPAPATATATA</sequence>
<dbReference type="InParanoid" id="A0A177C912"/>
<dbReference type="OrthoDB" id="2567457at2759"/>
<organism evidence="1 2">
    <name type="scientific">Paraphaeosphaeria sporulosa</name>
    <dbReference type="NCBI Taxonomy" id="1460663"/>
    <lineage>
        <taxon>Eukaryota</taxon>
        <taxon>Fungi</taxon>
        <taxon>Dikarya</taxon>
        <taxon>Ascomycota</taxon>
        <taxon>Pezizomycotina</taxon>
        <taxon>Dothideomycetes</taxon>
        <taxon>Pleosporomycetidae</taxon>
        <taxon>Pleosporales</taxon>
        <taxon>Massarineae</taxon>
        <taxon>Didymosphaeriaceae</taxon>
        <taxon>Paraphaeosphaeria</taxon>
    </lineage>
</organism>
<accession>A0A177C912</accession>
<dbReference type="SUPFAM" id="SSF69118">
    <property type="entry name" value="AhpD-like"/>
    <property type="match status" value="1"/>
</dbReference>